<keyword evidence="13" id="KW-0732">Signal</keyword>
<feature type="domain" description="Plant heme peroxidase family profile" evidence="14">
    <location>
        <begin position="60"/>
        <end position="268"/>
    </location>
</feature>
<dbReference type="PROSITE" id="PS00435">
    <property type="entry name" value="PEROXIDASE_1"/>
    <property type="match status" value="1"/>
</dbReference>
<sequence length="271" mass="28408">MLTSLGCLLLSCATVVLAVPENISRHHSDCPSVWGKVANDLKSTLVGRDGALTDNGRASVRVPFHDCFPGACDGSIILANECTDRPENGQMIPICGILGQKAKDFNVGTADIIQLAGALSIRAAGGPALAFYAGRKDSSTANPAGQMPDQNDPADKIIGDFRAKGFSPTELVALLGAHTVAKNKANQALDTTDARWDNVFYSETEDHRAPATLNSDTAVSKASATRGTWSGFAGDAGAWESTFIPAMQKMTTMGNDVGSLADCSRVITDTF</sequence>
<name>A0AAW0R5B3_9PEZI</name>
<keyword evidence="9" id="KW-0325">Glycoprotein</keyword>
<evidence type="ECO:0000256" key="7">
    <source>
        <dbReference type="ARBA" id="ARBA00023004"/>
    </source>
</evidence>
<evidence type="ECO:0000256" key="1">
    <source>
        <dbReference type="ARBA" id="ARBA00000189"/>
    </source>
</evidence>
<keyword evidence="3 13" id="KW-0575">Peroxidase</keyword>
<feature type="binding site" evidence="11">
    <location>
        <position position="190"/>
    </location>
    <ligand>
        <name>Ca(2+)</name>
        <dbReference type="ChEBI" id="CHEBI:29108"/>
        <label>2</label>
    </ligand>
</feature>
<dbReference type="InterPro" id="IPR002016">
    <property type="entry name" value="Haem_peroxidase"/>
</dbReference>
<comment type="similarity">
    <text evidence="2 13">Belongs to the peroxidase family. Ligninase subfamily.</text>
</comment>
<keyword evidence="8" id="KW-1015">Disulfide bond</keyword>
<comment type="caution">
    <text evidence="15">The sequence shown here is derived from an EMBL/GenBank/DDBJ whole genome shotgun (WGS) entry which is preliminary data.</text>
</comment>
<comment type="cofactor">
    <cofactor evidence="11">
        <name>heme b</name>
        <dbReference type="ChEBI" id="CHEBI:60344"/>
    </cofactor>
    <text evidence="11">Binds 1 heme b (iron(II)-protoporphyrin IX) group per subunit.</text>
</comment>
<dbReference type="PROSITE" id="PS00436">
    <property type="entry name" value="PEROXIDASE_2"/>
    <property type="match status" value="1"/>
</dbReference>
<dbReference type="GO" id="GO:0020037">
    <property type="term" value="F:heme binding"/>
    <property type="evidence" value="ECO:0007669"/>
    <property type="project" value="UniProtKB-UniRule"/>
</dbReference>
<feature type="active site" description="Proton acceptor" evidence="10">
    <location>
        <position position="65"/>
    </location>
</feature>
<feature type="site" description="Transition state stabilizer" evidence="12">
    <location>
        <position position="61"/>
    </location>
</feature>
<dbReference type="InterPro" id="IPR001621">
    <property type="entry name" value="Ligninase"/>
</dbReference>
<dbReference type="EC" id="1.11.1.-" evidence="13"/>
<feature type="binding site" evidence="11">
    <location>
        <position position="179"/>
    </location>
    <ligand>
        <name>Ca(2+)</name>
        <dbReference type="ChEBI" id="CHEBI:29108"/>
        <label>2</label>
    </ligand>
</feature>
<feature type="binding site" evidence="11">
    <location>
        <position position="197"/>
    </location>
    <ligand>
        <name>Ca(2+)</name>
        <dbReference type="ChEBI" id="CHEBI:29108"/>
        <label>2</label>
    </ligand>
</feature>
<keyword evidence="7 11" id="KW-0408">Iron</keyword>
<keyword evidence="11 13" id="KW-0106">Calcium</keyword>
<dbReference type="Proteomes" id="UP001392437">
    <property type="component" value="Unassembled WGS sequence"/>
</dbReference>
<evidence type="ECO:0000256" key="11">
    <source>
        <dbReference type="PIRSR" id="PIRSR601621-2"/>
    </source>
</evidence>
<comment type="cofactor">
    <cofactor evidence="11 13">
        <name>Ca(2+)</name>
        <dbReference type="ChEBI" id="CHEBI:29108"/>
    </cofactor>
    <text evidence="11 13">Binds 2 calcium ions per subunit.</text>
</comment>
<reference evidence="15 16" key="1">
    <citation type="submission" date="2023-01" db="EMBL/GenBank/DDBJ databases">
        <title>Analysis of 21 Apiospora genomes using comparative genomics revels a genus with tremendous synthesis potential of carbohydrate active enzymes and secondary metabolites.</title>
        <authorList>
            <person name="Sorensen T."/>
        </authorList>
    </citation>
    <scope>NUCLEOTIDE SEQUENCE [LARGE SCALE GENOMIC DNA]</scope>
    <source>
        <strain evidence="15 16">CBS 117206</strain>
    </source>
</reference>
<evidence type="ECO:0000256" key="9">
    <source>
        <dbReference type="ARBA" id="ARBA00023180"/>
    </source>
</evidence>
<dbReference type="Gene3D" id="1.10.520.10">
    <property type="match status" value="1"/>
</dbReference>
<feature type="signal peptide" evidence="13">
    <location>
        <begin position="1"/>
        <end position="18"/>
    </location>
</feature>
<evidence type="ECO:0000259" key="14">
    <source>
        <dbReference type="PROSITE" id="PS50873"/>
    </source>
</evidence>
<evidence type="ECO:0000256" key="6">
    <source>
        <dbReference type="ARBA" id="ARBA00023002"/>
    </source>
</evidence>
<feature type="binding site" evidence="11">
    <location>
        <position position="75"/>
    </location>
    <ligand>
        <name>Ca(2+)</name>
        <dbReference type="ChEBI" id="CHEBI:29108"/>
        <label>1</label>
    </ligand>
</feature>
<dbReference type="GO" id="GO:0046872">
    <property type="term" value="F:metal ion binding"/>
    <property type="evidence" value="ECO:0007669"/>
    <property type="project" value="UniProtKB-UniRule"/>
</dbReference>
<evidence type="ECO:0000256" key="2">
    <source>
        <dbReference type="ARBA" id="ARBA00006089"/>
    </source>
</evidence>
<feature type="chain" id="PRO_5043113065" description="Peroxidase" evidence="13">
    <location>
        <begin position="19"/>
        <end position="271"/>
    </location>
</feature>
<feature type="binding site" evidence="11">
    <location>
        <position position="192"/>
    </location>
    <ligand>
        <name>Ca(2+)</name>
        <dbReference type="ChEBI" id="CHEBI:29108"/>
        <label>2</label>
    </ligand>
</feature>
<dbReference type="EMBL" id="JAQQWP010000003">
    <property type="protein sequence ID" value="KAK8124117.1"/>
    <property type="molecule type" value="Genomic_DNA"/>
</dbReference>
<evidence type="ECO:0000313" key="15">
    <source>
        <dbReference type="EMBL" id="KAK8124117.1"/>
    </source>
</evidence>
<feature type="binding site" description="axial binding residue" evidence="11">
    <location>
        <position position="178"/>
    </location>
    <ligand>
        <name>heme b</name>
        <dbReference type="ChEBI" id="CHEBI:60344"/>
    </ligand>
    <ligandPart>
        <name>Fe</name>
        <dbReference type="ChEBI" id="CHEBI:18248"/>
    </ligandPart>
</feature>
<feature type="binding site" evidence="11">
    <location>
        <position position="66"/>
    </location>
    <ligand>
        <name>Ca(2+)</name>
        <dbReference type="ChEBI" id="CHEBI:29108"/>
        <label>1</label>
    </ligand>
</feature>
<keyword evidence="6 13" id="KW-0560">Oxidoreductase</keyword>
<evidence type="ECO:0000256" key="5">
    <source>
        <dbReference type="ARBA" id="ARBA00022723"/>
    </source>
</evidence>
<accession>A0AAW0R5B3</accession>
<keyword evidence="16" id="KW-1185">Reference proteome</keyword>
<dbReference type="Gene3D" id="1.10.420.10">
    <property type="entry name" value="Peroxidase, domain 2"/>
    <property type="match status" value="1"/>
</dbReference>
<dbReference type="InterPro" id="IPR019794">
    <property type="entry name" value="Peroxidases_AS"/>
</dbReference>
<comment type="catalytic activity">
    <reaction evidence="1">
        <text>2 a phenolic donor + H2O2 = 2 a phenolic radical donor + 2 H2O</text>
        <dbReference type="Rhea" id="RHEA:56136"/>
        <dbReference type="ChEBI" id="CHEBI:15377"/>
        <dbReference type="ChEBI" id="CHEBI:16240"/>
        <dbReference type="ChEBI" id="CHEBI:139520"/>
        <dbReference type="ChEBI" id="CHEBI:139521"/>
        <dbReference type="EC" id="1.11.1.7"/>
    </reaction>
</comment>
<feature type="binding site" evidence="11">
    <location>
        <position position="73"/>
    </location>
    <ligand>
        <name>Ca(2+)</name>
        <dbReference type="ChEBI" id="CHEBI:29108"/>
        <label>1</label>
    </ligand>
</feature>
<evidence type="ECO:0000256" key="3">
    <source>
        <dbReference type="ARBA" id="ARBA00022559"/>
    </source>
</evidence>
<dbReference type="SUPFAM" id="SSF48113">
    <property type="entry name" value="Heme-dependent peroxidases"/>
    <property type="match status" value="1"/>
</dbReference>
<evidence type="ECO:0000313" key="16">
    <source>
        <dbReference type="Proteomes" id="UP001392437"/>
    </source>
</evidence>
<dbReference type="PRINTS" id="PR00462">
    <property type="entry name" value="LIGNINASE"/>
</dbReference>
<evidence type="ECO:0000256" key="4">
    <source>
        <dbReference type="ARBA" id="ARBA00022617"/>
    </source>
</evidence>
<evidence type="ECO:0000256" key="13">
    <source>
        <dbReference type="RuleBase" id="RU363051"/>
    </source>
</evidence>
<evidence type="ECO:0000256" key="12">
    <source>
        <dbReference type="PIRSR" id="PIRSR601621-3"/>
    </source>
</evidence>
<dbReference type="GO" id="GO:0006979">
    <property type="term" value="P:response to oxidative stress"/>
    <property type="evidence" value="ECO:0007669"/>
    <property type="project" value="InterPro"/>
</dbReference>
<evidence type="ECO:0000256" key="8">
    <source>
        <dbReference type="ARBA" id="ARBA00023157"/>
    </source>
</evidence>
<dbReference type="GO" id="GO:0140825">
    <property type="term" value="F:lactoperoxidase activity"/>
    <property type="evidence" value="ECO:0007669"/>
    <property type="project" value="UniProtKB-EC"/>
</dbReference>
<organism evidence="15 16">
    <name type="scientific">Apiospora kogelbergensis</name>
    <dbReference type="NCBI Taxonomy" id="1337665"/>
    <lineage>
        <taxon>Eukaryota</taxon>
        <taxon>Fungi</taxon>
        <taxon>Dikarya</taxon>
        <taxon>Ascomycota</taxon>
        <taxon>Pezizomycotina</taxon>
        <taxon>Sordariomycetes</taxon>
        <taxon>Xylariomycetidae</taxon>
        <taxon>Amphisphaeriales</taxon>
        <taxon>Apiosporaceae</taxon>
        <taxon>Apiospora</taxon>
    </lineage>
</organism>
<dbReference type="InterPro" id="IPR010255">
    <property type="entry name" value="Haem_peroxidase_sf"/>
</dbReference>
<dbReference type="PROSITE" id="PS50873">
    <property type="entry name" value="PEROXIDASE_4"/>
    <property type="match status" value="1"/>
</dbReference>
<dbReference type="PANTHER" id="PTHR31517">
    <property type="match status" value="1"/>
</dbReference>
<dbReference type="InterPro" id="IPR000823">
    <property type="entry name" value="Peroxidase_pln"/>
</dbReference>
<evidence type="ECO:0000256" key="10">
    <source>
        <dbReference type="PIRSR" id="PIRSR601621-1"/>
    </source>
</evidence>
<protein>
    <recommendedName>
        <fullName evidence="13">Peroxidase</fullName>
        <ecNumber evidence="13">1.11.1.-</ecNumber>
    </recommendedName>
</protein>
<keyword evidence="4 11" id="KW-0349">Heme</keyword>
<dbReference type="Pfam" id="PF00141">
    <property type="entry name" value="peroxidase"/>
    <property type="match status" value="1"/>
</dbReference>
<dbReference type="AlphaFoldDB" id="A0AAW0R5B3"/>
<dbReference type="PANTHER" id="PTHR31517:SF48">
    <property type="entry name" value="PEROXIDASE 16-RELATED"/>
    <property type="match status" value="1"/>
</dbReference>
<proteinExistence type="inferred from homology"/>
<keyword evidence="5 11" id="KW-0479">Metal-binding</keyword>
<dbReference type="InterPro" id="IPR019793">
    <property type="entry name" value="Peroxidases_heam-ligand_BS"/>
</dbReference>
<gene>
    <name evidence="15" type="ORF">PG999_004035</name>
</gene>
<dbReference type="PRINTS" id="PR00458">
    <property type="entry name" value="PEROXIDASE"/>
</dbReference>